<evidence type="ECO:0000256" key="1">
    <source>
        <dbReference type="SAM" id="Phobius"/>
    </source>
</evidence>
<keyword evidence="1" id="KW-1133">Transmembrane helix</keyword>
<dbReference type="Proteomes" id="UP000594263">
    <property type="component" value="Unplaced"/>
</dbReference>
<sequence length="154" mass="16976">MGTRKVYEQKLRSGNLVYDPTMNPGLGTPRCPRCLAILDPNSEFRDWSINPVLRDATSVAGAGLGGLLSAIHNLNTGFPYFQNRVKGPRWLPFVIGFPPLLLFSVASAAFGGYALPKFTQLTVFSYYAASSASHYGLSQITRRIEETHVTHKKD</sequence>
<keyword evidence="1" id="KW-0812">Transmembrane</keyword>
<feature type="transmembrane region" description="Helical" evidence="1">
    <location>
        <begin position="90"/>
        <end position="115"/>
    </location>
</feature>
<dbReference type="OMA" id="NTGMPYL"/>
<evidence type="ECO:0000313" key="3">
    <source>
        <dbReference type="Proteomes" id="UP000594263"/>
    </source>
</evidence>
<dbReference type="GO" id="GO:0005634">
    <property type="term" value="C:nucleus"/>
    <property type="evidence" value="ECO:0007669"/>
    <property type="project" value="EnsemblPlants"/>
</dbReference>
<organism evidence="2 3">
    <name type="scientific">Kalanchoe fedtschenkoi</name>
    <name type="common">Lavender scallops</name>
    <name type="synonym">South American air plant</name>
    <dbReference type="NCBI Taxonomy" id="63787"/>
    <lineage>
        <taxon>Eukaryota</taxon>
        <taxon>Viridiplantae</taxon>
        <taxon>Streptophyta</taxon>
        <taxon>Embryophyta</taxon>
        <taxon>Tracheophyta</taxon>
        <taxon>Spermatophyta</taxon>
        <taxon>Magnoliopsida</taxon>
        <taxon>eudicotyledons</taxon>
        <taxon>Gunneridae</taxon>
        <taxon>Pentapetalae</taxon>
        <taxon>Saxifragales</taxon>
        <taxon>Crassulaceae</taxon>
        <taxon>Kalanchoe</taxon>
    </lineage>
</organism>
<dbReference type="PANTHER" id="PTHR34459">
    <property type="entry name" value="OS01G0264500 PROTEIN"/>
    <property type="match status" value="1"/>
</dbReference>
<proteinExistence type="predicted"/>
<dbReference type="GO" id="GO:0010431">
    <property type="term" value="P:seed maturation"/>
    <property type="evidence" value="ECO:0007669"/>
    <property type="project" value="EnsemblPlants"/>
</dbReference>
<dbReference type="GO" id="GO:0009793">
    <property type="term" value="P:embryo development ending in seed dormancy"/>
    <property type="evidence" value="ECO:0007669"/>
    <property type="project" value="EnsemblPlants"/>
</dbReference>
<evidence type="ECO:0008006" key="4">
    <source>
        <dbReference type="Google" id="ProtNLM"/>
    </source>
</evidence>
<keyword evidence="3" id="KW-1185">Reference proteome</keyword>
<dbReference type="Gramene" id="Kaladp0094s0115.1.v1.1">
    <property type="protein sequence ID" value="Kaladp0094s0115.1.v1.1"/>
    <property type="gene ID" value="Kaladp0094s0115.v1.1"/>
</dbReference>
<dbReference type="EnsemblPlants" id="Kaladp0094s0115.1.v1.1">
    <property type="protein sequence ID" value="Kaladp0094s0115.1.v1.1"/>
    <property type="gene ID" value="Kaladp0094s0115.v1.1"/>
</dbReference>
<keyword evidence="1" id="KW-0472">Membrane</keyword>
<accession>A0A7N0UZX8</accession>
<name>A0A7N0UZX8_KALFE</name>
<evidence type="ECO:0000313" key="2">
    <source>
        <dbReference type="EnsemblPlants" id="Kaladp0094s0115.1.v1.1"/>
    </source>
</evidence>
<dbReference type="PANTHER" id="PTHR34459:SF2">
    <property type="entry name" value="TRANSMEMBRANE PROTEIN"/>
    <property type="match status" value="1"/>
</dbReference>
<dbReference type="AlphaFoldDB" id="A0A7N0UZX8"/>
<reference evidence="2" key="1">
    <citation type="submission" date="2021-01" db="UniProtKB">
        <authorList>
            <consortium name="EnsemblPlants"/>
        </authorList>
    </citation>
    <scope>IDENTIFICATION</scope>
</reference>
<protein>
    <recommendedName>
        <fullName evidence="4">Transmembrane protein</fullName>
    </recommendedName>
</protein>